<dbReference type="Gene3D" id="3.40.109.10">
    <property type="entry name" value="NADH Oxidase"/>
    <property type="match status" value="1"/>
</dbReference>
<reference evidence="2" key="1">
    <citation type="submission" date="2021-04" db="EMBL/GenBank/DDBJ databases">
        <title>Saccharothrix algeriensis WGS.</title>
        <authorList>
            <person name="Stuskova K."/>
            <person name="Hakalova E."/>
            <person name="Tebbal A.B."/>
            <person name="Eichmeier A."/>
        </authorList>
    </citation>
    <scope>NUCLEOTIDE SEQUENCE</scope>
    <source>
        <strain evidence="2">NRRL B-24137</strain>
    </source>
</reference>
<evidence type="ECO:0000313" key="3">
    <source>
        <dbReference type="Proteomes" id="UP000671828"/>
    </source>
</evidence>
<dbReference type="GO" id="GO:0016491">
    <property type="term" value="F:oxidoreductase activity"/>
    <property type="evidence" value="ECO:0007669"/>
    <property type="project" value="InterPro"/>
</dbReference>
<proteinExistence type="predicted"/>
<name>A0A8T8HWP0_9PSEU</name>
<feature type="compositionally biased region" description="Basic and acidic residues" evidence="1">
    <location>
        <begin position="50"/>
        <end position="74"/>
    </location>
</feature>
<organism evidence="2 3">
    <name type="scientific">Saccharothrix algeriensis</name>
    <dbReference type="NCBI Taxonomy" id="173560"/>
    <lineage>
        <taxon>Bacteria</taxon>
        <taxon>Bacillati</taxon>
        <taxon>Actinomycetota</taxon>
        <taxon>Actinomycetes</taxon>
        <taxon>Pseudonocardiales</taxon>
        <taxon>Pseudonocardiaceae</taxon>
        <taxon>Saccharothrix</taxon>
    </lineage>
</organism>
<dbReference type="AlphaFoldDB" id="A0A8T8HWP0"/>
<accession>A0A8T8HWP0</accession>
<sequence>MRAAERERSWLHVVTDRGERAGVPGLVAGAHRVQGRAPAVRAEPGRWACPRHDDGVPRGSRAAERPPGEDHDPDPLVVVLCSFSDGPLAELRAGQALQRVLLTAADLGLSATDLSRAAEARSVREELRRSVGGVVPQAVLRVGFRPPVPPTPRRAAVDLLSEAVDAP</sequence>
<dbReference type="EMBL" id="CP072788">
    <property type="protein sequence ID" value="QTR02918.1"/>
    <property type="molecule type" value="Genomic_DNA"/>
</dbReference>
<protein>
    <recommendedName>
        <fullName evidence="4">Nitroreductase domain-containing protein</fullName>
    </recommendedName>
</protein>
<feature type="region of interest" description="Disordered" evidence="1">
    <location>
        <begin position="48"/>
        <end position="74"/>
    </location>
</feature>
<evidence type="ECO:0008006" key="4">
    <source>
        <dbReference type="Google" id="ProtNLM"/>
    </source>
</evidence>
<dbReference type="InterPro" id="IPR000415">
    <property type="entry name" value="Nitroreductase-like"/>
</dbReference>
<dbReference type="SUPFAM" id="SSF55469">
    <property type="entry name" value="FMN-dependent nitroreductase-like"/>
    <property type="match status" value="1"/>
</dbReference>
<evidence type="ECO:0000313" key="2">
    <source>
        <dbReference type="EMBL" id="QTR02918.1"/>
    </source>
</evidence>
<evidence type="ECO:0000256" key="1">
    <source>
        <dbReference type="SAM" id="MobiDB-lite"/>
    </source>
</evidence>
<dbReference type="Proteomes" id="UP000671828">
    <property type="component" value="Chromosome"/>
</dbReference>
<gene>
    <name evidence="2" type="ORF">J7S33_28585</name>
</gene>